<reference evidence="1 2" key="1">
    <citation type="submission" date="2016-10" db="EMBL/GenBank/DDBJ databases">
        <title>Genome sequence of Streptomyces sp. MUSC 93.</title>
        <authorList>
            <person name="Lee L.-H."/>
            <person name="Ser H.-L."/>
            <person name="Law J.W.-F."/>
        </authorList>
    </citation>
    <scope>NUCLEOTIDE SEQUENCE [LARGE SCALE GENOMIC DNA]</scope>
    <source>
        <strain evidence="1 2">MUSC 93</strain>
    </source>
</reference>
<dbReference type="AlphaFoldDB" id="A0A1S2PAH0"/>
<keyword evidence="2" id="KW-1185">Reference proteome</keyword>
<dbReference type="Proteomes" id="UP000179935">
    <property type="component" value="Unassembled WGS sequence"/>
</dbReference>
<dbReference type="EMBL" id="MLYP01000045">
    <property type="protein sequence ID" value="OIJ90395.1"/>
    <property type="molecule type" value="Genomic_DNA"/>
</dbReference>
<organism evidence="1 2">
    <name type="scientific">Streptomyces colonosanans</name>
    <dbReference type="NCBI Taxonomy" id="1428652"/>
    <lineage>
        <taxon>Bacteria</taxon>
        <taxon>Bacillati</taxon>
        <taxon>Actinomycetota</taxon>
        <taxon>Actinomycetes</taxon>
        <taxon>Kitasatosporales</taxon>
        <taxon>Streptomycetaceae</taxon>
        <taxon>Streptomyces</taxon>
    </lineage>
</organism>
<accession>A0A1S2PAH0</accession>
<gene>
    <name evidence="1" type="ORF">BIV24_17715</name>
</gene>
<protein>
    <recommendedName>
        <fullName evidence="3">CopG family transcriptional regulator</fullName>
    </recommendedName>
</protein>
<evidence type="ECO:0008006" key="3">
    <source>
        <dbReference type="Google" id="ProtNLM"/>
    </source>
</evidence>
<sequence length="84" mass="9186">MTISLDADRAAALQQAARDGRIESVSAYIGAAVEERMGREERAQRIIDGWAQTAEQDDPQAWQEALDWARQTDQRGQDVAGAAA</sequence>
<proteinExistence type="predicted"/>
<evidence type="ECO:0000313" key="1">
    <source>
        <dbReference type="EMBL" id="OIJ90395.1"/>
    </source>
</evidence>
<name>A0A1S2PAH0_9ACTN</name>
<evidence type="ECO:0000313" key="2">
    <source>
        <dbReference type="Proteomes" id="UP000179935"/>
    </source>
</evidence>
<comment type="caution">
    <text evidence="1">The sequence shown here is derived from an EMBL/GenBank/DDBJ whole genome shotgun (WGS) entry which is preliminary data.</text>
</comment>